<keyword evidence="1" id="KW-0238">DNA-binding</keyword>
<evidence type="ECO:0000259" key="2">
    <source>
        <dbReference type="Pfam" id="PF00496"/>
    </source>
</evidence>
<feature type="domain" description="Transcriptional regulator SgrR N-terminal HTH" evidence="3">
    <location>
        <begin position="17"/>
        <end position="86"/>
    </location>
</feature>
<name>A0ABT8NDP4_9BACL</name>
<sequence>MEKNLLALWQAVPSGEIKKEKIVEVLDLSAKQATRYIRKWAAEGWFNYISGRGRGNSSELQWLKNVEEIYEKQLMEIIEQEAVETSSKYLMYDWSIDSKIRLINKFRSKFGFFQHTSDVDKLIIPRKYAVTTMHPLEAADIQSANVVATIYNRLVAVDAAGKVLPELAHSWDVSATKLRIYLKKDVKFHDDSFLTAEDVADCLNRLRTHVHYKELWEPVEKIQAVGPLVIDFDFPSGCSYCLQMLGLMNSSIYKESQGQLIGTGSFYADNSHDFKTVLHAFKDFFGERPLLDRVEFVQVPSDFDFVYRSATQPDTEKTFMVESDSGVGVVIMNAFRNSDIRRKEVRDYLHWIIAKYRHEIVQYNPRALPNHQSMLIGQNQHYQVEEVKRPIFTKPLIIKTTDYLEKATAWIQAAFEKEGIPIEIQHLPFEEMLFDNGIDQQADLFIRGEVFEMNQNFSFYHFLKNGNSPLVKMINTDENLSHLLEKYVHSPFEEWLSLNLKVEKALMDSSILIPLYYEKRQIPFSADLMNINISHFGYVDFSKLWVRPTIAG</sequence>
<dbReference type="Gene3D" id="3.10.105.10">
    <property type="entry name" value="Dipeptide-binding Protein, Domain 3"/>
    <property type="match status" value="1"/>
</dbReference>
<evidence type="ECO:0000259" key="3">
    <source>
        <dbReference type="Pfam" id="PF12793"/>
    </source>
</evidence>
<evidence type="ECO:0000313" key="4">
    <source>
        <dbReference type="EMBL" id="MDN7246002.1"/>
    </source>
</evidence>
<dbReference type="Proteomes" id="UP001172142">
    <property type="component" value="Unassembled WGS sequence"/>
</dbReference>
<dbReference type="RefSeq" id="WP_301856616.1">
    <property type="nucleotide sequence ID" value="NZ_JAUJWU010000002.1"/>
</dbReference>
<dbReference type="InterPro" id="IPR039424">
    <property type="entry name" value="SBP_5"/>
</dbReference>
<comment type="caution">
    <text evidence="4">The sequence shown here is derived from an EMBL/GenBank/DDBJ whole genome shotgun (WGS) entry which is preliminary data.</text>
</comment>
<dbReference type="InterPro" id="IPR025370">
    <property type="entry name" value="SgrR_HTH_N"/>
</dbReference>
<dbReference type="Pfam" id="PF12793">
    <property type="entry name" value="SgrR_N"/>
    <property type="match status" value="1"/>
</dbReference>
<organism evidence="4 5">
    <name type="scientific">Planococcus shenhongbingii</name>
    <dbReference type="NCBI Taxonomy" id="3058398"/>
    <lineage>
        <taxon>Bacteria</taxon>
        <taxon>Bacillati</taxon>
        <taxon>Bacillota</taxon>
        <taxon>Bacilli</taxon>
        <taxon>Bacillales</taxon>
        <taxon>Caryophanaceae</taxon>
        <taxon>Planococcus</taxon>
    </lineage>
</organism>
<dbReference type="PANTHER" id="PTHR30290:SF72">
    <property type="entry name" value="HTH-TYPE TRANSCRIPTIONAL REGULATOR SGRR"/>
    <property type="match status" value="1"/>
</dbReference>
<accession>A0ABT8NDP4</accession>
<dbReference type="EMBL" id="JAUJWU010000002">
    <property type="protein sequence ID" value="MDN7246002.1"/>
    <property type="molecule type" value="Genomic_DNA"/>
</dbReference>
<dbReference type="InterPro" id="IPR000914">
    <property type="entry name" value="SBP_5_dom"/>
</dbReference>
<evidence type="ECO:0000313" key="5">
    <source>
        <dbReference type="Proteomes" id="UP001172142"/>
    </source>
</evidence>
<protein>
    <submittedName>
        <fullName evidence="4">ABC transporter substrate-binding protein</fullName>
    </submittedName>
</protein>
<dbReference type="PANTHER" id="PTHR30290">
    <property type="entry name" value="PERIPLASMIC BINDING COMPONENT OF ABC TRANSPORTER"/>
    <property type="match status" value="1"/>
</dbReference>
<feature type="domain" description="Solute-binding protein family 5" evidence="2">
    <location>
        <begin position="163"/>
        <end position="301"/>
    </location>
</feature>
<reference evidence="4 5" key="1">
    <citation type="submission" date="2023-07" db="EMBL/GenBank/DDBJ databases">
        <title>Novel species in genus Planococcus.</title>
        <authorList>
            <person name="Ning S."/>
        </authorList>
    </citation>
    <scope>NUCLEOTIDE SEQUENCE [LARGE SCALE GENOMIC DNA]</scope>
    <source>
        <strain evidence="4 5">N017</strain>
    </source>
</reference>
<dbReference type="SUPFAM" id="SSF53850">
    <property type="entry name" value="Periplasmic binding protein-like II"/>
    <property type="match status" value="1"/>
</dbReference>
<dbReference type="Pfam" id="PF00496">
    <property type="entry name" value="SBP_bac_5"/>
    <property type="match status" value="1"/>
</dbReference>
<proteinExistence type="predicted"/>
<gene>
    <name evidence="4" type="ORF">QWY13_10840</name>
</gene>
<dbReference type="Gene3D" id="3.40.190.10">
    <property type="entry name" value="Periplasmic binding protein-like II"/>
    <property type="match status" value="1"/>
</dbReference>
<evidence type="ECO:0000256" key="1">
    <source>
        <dbReference type="ARBA" id="ARBA00023125"/>
    </source>
</evidence>
<keyword evidence="5" id="KW-1185">Reference proteome</keyword>